<keyword evidence="2" id="KW-0732">Signal</keyword>
<feature type="signal peptide" evidence="2">
    <location>
        <begin position="1"/>
        <end position="19"/>
    </location>
</feature>
<evidence type="ECO:0000313" key="3">
    <source>
        <dbReference type="EMBL" id="CAG5089106.1"/>
    </source>
</evidence>
<feature type="region of interest" description="Disordered" evidence="1">
    <location>
        <begin position="58"/>
        <end position="151"/>
    </location>
</feature>
<dbReference type="EMBL" id="OU015568">
    <property type="protein sequence ID" value="CAG5089106.1"/>
    <property type="molecule type" value="Genomic_DNA"/>
</dbReference>
<feature type="compositionally biased region" description="Polar residues" evidence="1">
    <location>
        <begin position="727"/>
        <end position="743"/>
    </location>
</feature>
<feature type="region of interest" description="Disordered" evidence="1">
    <location>
        <begin position="314"/>
        <end position="399"/>
    </location>
</feature>
<feature type="region of interest" description="Disordered" evidence="1">
    <location>
        <begin position="605"/>
        <end position="637"/>
    </location>
</feature>
<feature type="compositionally biased region" description="Low complexity" evidence="1">
    <location>
        <begin position="744"/>
        <end position="784"/>
    </location>
</feature>
<feature type="region of interest" description="Disordered" evidence="1">
    <location>
        <begin position="436"/>
        <end position="495"/>
    </location>
</feature>
<sequence length="827" mass="92320">MGLSQWRVLFATVVAVVGSYDLSDCLQVHGSPWIPHEAYCDPELGHAYSEHCREPLDTTTTVSTTSTLPTTTSTSTTPPKVITTTTTNEITERPSTIRPPPVPSSSSETPTSTNSPIPWKSSTISPEENKNESIRNSSRYGSGSRIYHGEFSGGRYAANRSTRHMRRDDRYFQAQQQQNANSTLQYQRLVNEEERKRREMSRQREEQTRQHEEQQRLQRRLEQIEMEERRQQEHQPPPTNTTQSQTSSEQQKPRPTVTPKQCAPPRRFSWLNNRSRDTDDDESDSRGNWSTASSNNRSTSKSSSFFRMFSFRKKKASEGQGDTLDGSIVRDTTTLSEDTPPERRPTIPDDSPPTYASINFDVPASRGQQEQLRLSITTDESDVDEYESPKLTGAQAAAEMDQQWKRSTLSICSEKSSSSSDVSSTTMGELLRLNLISSEESVDEQQNAESMPLSQEENCDQKKVVKTEVEEEDKHEVKYESPVNTSTPISAVRANPRLTYLKRREMPVPPSPLASNSFDGRLNTIVEDSSDEEKDAKDSPTLTKLLNETRAKYHAMKNSTVKGETKPYASLTADSPMTLKFKTAAADKPLEATDQQNRVLMPQVASVSVSQDKDNVADKENMKPIRQDSNSNYTDCMMHVTPSDDEFFSFDSITSPAEFSKSLMAPSRFTPRDLKEYTPTAIPKKETVEEESDDSDVDVVNDDKMKEEPQDGDESSSQGSSHLGSVETRSTESSGAPSNLSFITSTASVNTASTTSTTSTKTTTSSKSSTSSISTLYSDDSSSSKPKRRRPCVSPFQREGSIRKSRRSTAGQPPKRFGYTHADHSAK</sequence>
<organism evidence="3 4">
    <name type="scientific">Oikopleura dioica</name>
    <name type="common">Tunicate</name>
    <dbReference type="NCBI Taxonomy" id="34765"/>
    <lineage>
        <taxon>Eukaryota</taxon>
        <taxon>Metazoa</taxon>
        <taxon>Chordata</taxon>
        <taxon>Tunicata</taxon>
        <taxon>Appendicularia</taxon>
        <taxon>Copelata</taxon>
        <taxon>Oikopleuridae</taxon>
        <taxon>Oikopleura</taxon>
    </lineage>
</organism>
<feature type="compositionally biased region" description="Basic and acidic residues" evidence="1">
    <location>
        <begin position="611"/>
        <end position="626"/>
    </location>
</feature>
<feature type="region of interest" description="Disordered" evidence="1">
    <location>
        <begin position="659"/>
        <end position="827"/>
    </location>
</feature>
<dbReference type="Proteomes" id="UP001158576">
    <property type="component" value="Chromosome PAR"/>
</dbReference>
<feature type="compositionally biased region" description="Acidic residues" evidence="1">
    <location>
        <begin position="688"/>
        <end position="700"/>
    </location>
</feature>
<gene>
    <name evidence="3" type="ORF">OKIOD_LOCUS3647</name>
</gene>
<feature type="region of interest" description="Disordered" evidence="1">
    <location>
        <begin position="502"/>
        <end position="521"/>
    </location>
</feature>
<feature type="compositionally biased region" description="Low complexity" evidence="1">
    <location>
        <begin position="240"/>
        <end position="250"/>
    </location>
</feature>
<feature type="compositionally biased region" description="Low complexity" evidence="1">
    <location>
        <begin position="104"/>
        <end position="118"/>
    </location>
</feature>
<accession>A0ABN7S2B1</accession>
<feature type="compositionally biased region" description="Polar residues" evidence="1">
    <location>
        <begin position="366"/>
        <end position="378"/>
    </location>
</feature>
<feature type="compositionally biased region" description="Low complexity" evidence="1">
    <location>
        <begin position="290"/>
        <end position="302"/>
    </location>
</feature>
<feature type="compositionally biased region" description="Polar residues" evidence="1">
    <location>
        <begin position="436"/>
        <end position="456"/>
    </location>
</feature>
<feature type="region of interest" description="Disordered" evidence="1">
    <location>
        <begin position="193"/>
        <end position="302"/>
    </location>
</feature>
<evidence type="ECO:0000256" key="1">
    <source>
        <dbReference type="SAM" id="MobiDB-lite"/>
    </source>
</evidence>
<name>A0ABN7S2B1_OIKDI</name>
<feature type="compositionally biased region" description="Basic and acidic residues" evidence="1">
    <location>
        <begin position="193"/>
        <end position="233"/>
    </location>
</feature>
<feature type="compositionally biased region" description="Basic and acidic residues" evidence="1">
    <location>
        <begin position="459"/>
        <end position="479"/>
    </location>
</feature>
<protein>
    <submittedName>
        <fullName evidence="3">Oidioi.mRNA.OKI2018_I69.PAR.g12089.t1.cds</fullName>
    </submittedName>
</protein>
<evidence type="ECO:0000256" key="2">
    <source>
        <dbReference type="SAM" id="SignalP"/>
    </source>
</evidence>
<proteinExistence type="predicted"/>
<feature type="compositionally biased region" description="Low complexity" evidence="1">
    <location>
        <begin position="58"/>
        <end position="96"/>
    </location>
</feature>
<reference evidence="3 4" key="1">
    <citation type="submission" date="2021-04" db="EMBL/GenBank/DDBJ databases">
        <authorList>
            <person name="Bliznina A."/>
        </authorList>
    </citation>
    <scope>NUCLEOTIDE SEQUENCE [LARGE SCALE GENOMIC DNA]</scope>
</reference>
<keyword evidence="4" id="KW-1185">Reference proteome</keyword>
<feature type="chain" id="PRO_5045827723" evidence="2">
    <location>
        <begin position="20"/>
        <end position="827"/>
    </location>
</feature>
<evidence type="ECO:0000313" key="4">
    <source>
        <dbReference type="Proteomes" id="UP001158576"/>
    </source>
</evidence>